<gene>
    <name evidence="13" type="primary">ACSM5</name>
</gene>
<dbReference type="Pfam" id="PF00501">
    <property type="entry name" value="AMP-binding"/>
    <property type="match status" value="1"/>
</dbReference>
<keyword evidence="6" id="KW-0443">Lipid metabolism</keyword>
<accession>A0ABM4RJX6</accession>
<dbReference type="Pfam" id="PF13193">
    <property type="entry name" value="AMP-binding_C"/>
    <property type="match status" value="1"/>
</dbReference>
<evidence type="ECO:0000259" key="11">
    <source>
        <dbReference type="Pfam" id="PF13193"/>
    </source>
</evidence>
<dbReference type="GeneID" id="109578712"/>
<feature type="region of interest" description="Disordered" evidence="9">
    <location>
        <begin position="514"/>
        <end position="538"/>
    </location>
</feature>
<feature type="domain" description="AMP-binding enzyme C-terminal" evidence="11">
    <location>
        <begin position="434"/>
        <end position="514"/>
    </location>
</feature>
<dbReference type="InterPro" id="IPR045851">
    <property type="entry name" value="AMP-bd_C_sf"/>
</dbReference>
<dbReference type="Gene3D" id="3.30.300.30">
    <property type="match status" value="1"/>
</dbReference>
<evidence type="ECO:0000313" key="13">
    <source>
        <dbReference type="RefSeq" id="XP_070635853.1"/>
    </source>
</evidence>
<dbReference type="Proteomes" id="UP001652663">
    <property type="component" value="Chromosome 25"/>
</dbReference>
<evidence type="ECO:0000256" key="4">
    <source>
        <dbReference type="ARBA" id="ARBA00022832"/>
    </source>
</evidence>
<keyword evidence="3" id="KW-0547">Nucleotide-binding</keyword>
<dbReference type="PANTHER" id="PTHR43605:SF6">
    <property type="entry name" value="ACYL-COENZYME A SYNTHETASE ACSM5, MITOCHONDRIAL"/>
    <property type="match status" value="1"/>
</dbReference>
<feature type="compositionally biased region" description="Basic and acidic residues" evidence="9">
    <location>
        <begin position="521"/>
        <end position="531"/>
    </location>
</feature>
<evidence type="ECO:0000256" key="8">
    <source>
        <dbReference type="ARBA" id="ARBA00048477"/>
    </source>
</evidence>
<dbReference type="SUPFAM" id="SSF56801">
    <property type="entry name" value="Acetyl-CoA synthetase-like"/>
    <property type="match status" value="1"/>
</dbReference>
<dbReference type="InterPro" id="IPR000873">
    <property type="entry name" value="AMP-dep_synth/lig_dom"/>
</dbReference>
<dbReference type="PROSITE" id="PS00455">
    <property type="entry name" value="AMP_BINDING"/>
    <property type="match status" value="1"/>
</dbReference>
<sequence length="538" mass="59931">MRLWLRELVLQALRNARGICGSHGQPPPLPVPQKIVATWEAISLGRQPVPEYFNFAHDVLDVWSQLEKAGHRPPIPAFWWVDGTGAEVKWSFEELGEQSRKAANVLEGACGLQPGDRMMLVLPRLPEWWLVSVACMRTGVFPVSQSTSPLCVVSGAIMIPGISQLTEKDLKFRLQASRAKAIITSDSLAPRVDAISADCPSLQTKLLVSDSYRPGWMNFRELLWEAATEHNCARTRGQDPVAIYFTSGTTGTPKMVEHTQASYGLGFVASGRRWVALTESDIFWNTTDTGWVKAAWTLFSAWPNGSCIFVHELSRFDAKFILNVVICANPKGMKIKSGSMGKASPPYDVQVVDEEGNILPPGEEGNVAIRVRPTRPFCFFTCYLDNPEKTAASERGDFYITGDRAYMDKDGYFWFMGRNDDVINSSSYRIGPVEVESALAEHPAVLESAVVSSPDPIRGEVVKAFIVLSPAYSSHDPEKLTQELQEHVKRVTAPYKYPRKMAFVSELPKTVSGKIQRSKLRSQEWKNEKQPQKGPISH</sequence>
<feature type="domain" description="AMP-dependent synthetase/ligase" evidence="10">
    <location>
        <begin position="69"/>
        <end position="322"/>
    </location>
</feature>
<evidence type="ECO:0000256" key="9">
    <source>
        <dbReference type="SAM" id="MobiDB-lite"/>
    </source>
</evidence>
<keyword evidence="12" id="KW-1185">Reference proteome</keyword>
<evidence type="ECO:0000256" key="2">
    <source>
        <dbReference type="ARBA" id="ARBA00022598"/>
    </source>
</evidence>
<comment type="catalytic activity">
    <reaction evidence="8">
        <text>a medium-chain fatty acid + ATP + CoA = a medium-chain fatty acyl-CoA + AMP + diphosphate</text>
        <dbReference type="Rhea" id="RHEA:48340"/>
        <dbReference type="ChEBI" id="CHEBI:30616"/>
        <dbReference type="ChEBI" id="CHEBI:33019"/>
        <dbReference type="ChEBI" id="CHEBI:57287"/>
        <dbReference type="ChEBI" id="CHEBI:59558"/>
        <dbReference type="ChEBI" id="CHEBI:90546"/>
        <dbReference type="ChEBI" id="CHEBI:456215"/>
        <dbReference type="EC" id="6.2.1.2"/>
    </reaction>
    <physiologicalReaction direction="left-to-right" evidence="8">
        <dbReference type="Rhea" id="RHEA:48341"/>
    </physiologicalReaction>
</comment>
<evidence type="ECO:0000256" key="6">
    <source>
        <dbReference type="ARBA" id="ARBA00023098"/>
    </source>
</evidence>
<dbReference type="RefSeq" id="XP_070635853.1">
    <property type="nucleotide sequence ID" value="XM_070779752.1"/>
</dbReference>
<name>A0ABM4RJX6_BOSIN</name>
<keyword evidence="4" id="KW-0276">Fatty acid metabolism</keyword>
<keyword evidence="2" id="KW-0436">Ligase</keyword>
<dbReference type="InterPro" id="IPR042099">
    <property type="entry name" value="ANL_N_sf"/>
</dbReference>
<dbReference type="InterPro" id="IPR051087">
    <property type="entry name" value="Mitochondrial_ACSM"/>
</dbReference>
<proteinExistence type="inferred from homology"/>
<reference evidence="13" key="1">
    <citation type="submission" date="2025-08" db="UniProtKB">
        <authorList>
            <consortium name="RefSeq"/>
        </authorList>
    </citation>
    <scope>IDENTIFICATION</scope>
    <source>
        <tissue evidence="13">Blood</tissue>
    </source>
</reference>
<evidence type="ECO:0000313" key="12">
    <source>
        <dbReference type="Proteomes" id="UP001652663"/>
    </source>
</evidence>
<dbReference type="PANTHER" id="PTHR43605">
    <property type="entry name" value="ACYL-COENZYME A SYNTHETASE"/>
    <property type="match status" value="1"/>
</dbReference>
<organism evidence="12 13">
    <name type="scientific">Bos indicus</name>
    <name type="common">Zebu</name>
    <dbReference type="NCBI Taxonomy" id="9915"/>
    <lineage>
        <taxon>Eukaryota</taxon>
        <taxon>Metazoa</taxon>
        <taxon>Chordata</taxon>
        <taxon>Craniata</taxon>
        <taxon>Vertebrata</taxon>
        <taxon>Euteleostomi</taxon>
        <taxon>Mammalia</taxon>
        <taxon>Eutheria</taxon>
        <taxon>Laurasiatheria</taxon>
        <taxon>Artiodactyla</taxon>
        <taxon>Ruminantia</taxon>
        <taxon>Pecora</taxon>
        <taxon>Bovidae</taxon>
        <taxon>Bovinae</taxon>
        <taxon>Bos</taxon>
    </lineage>
</organism>
<dbReference type="InterPro" id="IPR020845">
    <property type="entry name" value="AMP-binding_CS"/>
</dbReference>
<protein>
    <recommendedName>
        <fullName evidence="7">medium-chain acyl-CoA ligase</fullName>
        <ecNumber evidence="7">6.2.1.2</ecNumber>
    </recommendedName>
</protein>
<evidence type="ECO:0000256" key="3">
    <source>
        <dbReference type="ARBA" id="ARBA00022741"/>
    </source>
</evidence>
<dbReference type="Gene3D" id="3.40.50.12780">
    <property type="entry name" value="N-terminal domain of ligase-like"/>
    <property type="match status" value="2"/>
</dbReference>
<keyword evidence="5" id="KW-0067">ATP-binding</keyword>
<dbReference type="InterPro" id="IPR025110">
    <property type="entry name" value="AMP-bd_C"/>
</dbReference>
<comment type="similarity">
    <text evidence="1">Belongs to the ATP-dependent AMP-binding enzyme family.</text>
</comment>
<evidence type="ECO:0000259" key="10">
    <source>
        <dbReference type="Pfam" id="PF00501"/>
    </source>
</evidence>
<evidence type="ECO:0000256" key="7">
    <source>
        <dbReference type="ARBA" id="ARBA00039009"/>
    </source>
</evidence>
<evidence type="ECO:0000256" key="1">
    <source>
        <dbReference type="ARBA" id="ARBA00006432"/>
    </source>
</evidence>
<dbReference type="EC" id="6.2.1.2" evidence="7"/>
<evidence type="ECO:0000256" key="5">
    <source>
        <dbReference type="ARBA" id="ARBA00022840"/>
    </source>
</evidence>